<sequence length="497" mass="58104">MVFMRGLGEIYVNDVITQKAKPKRSIEEVNVKATGSEQVSLTDDGAICYYTLKMEVKTSDIPDSIYYYPCPLLFNNLMKIDNDESLNSAEKSALINIQNLMEYINMVKDDDWTDVIKKKLNEVFVLSNNKFIANYLVKHDILKTILKEVGGNLNLADIVLCIIINVCNTDSKIIHLIGKDSEFVNSILYYGTYRINKVLSNVIKIINLAIQVLQDNPQSEWLTHLQHSSTIIEDCIIMILKSHNQFNETLVITIIDLLWKMIKTTVSGWPSLLDFLFSTHILIYPLINFCQQVTKLKTDKPIDVYFIDKWLSIMIHAKTSLESLFELNDEKHKYTFLYALNCLLHLYKEQESFSLSQLRIHSVNYAVILKYIFLLAYIRNKFYIPVKMDHTLMQIMLKIKTVLDAEKMTNKEEQSFTKLKDFYIYLEDIWLTITQLDSSADIKRLIEPFNIKDQQYFLNLPQCEYQNFYKKFKTESETPRKLMNRVTDIAGKFYVKL</sequence>
<dbReference type="EMBL" id="JADYXP020000019">
    <property type="protein sequence ID" value="KAL0104691.1"/>
    <property type="molecule type" value="Genomic_DNA"/>
</dbReference>
<proteinExistence type="predicted"/>
<dbReference type="AlphaFoldDB" id="A0AAW2ELT2"/>
<name>A0AAW2ELT2_9HYME</name>
<comment type="caution">
    <text evidence="1">The sequence shown here is derived from an EMBL/GenBank/DDBJ whole genome shotgun (WGS) entry which is preliminary data.</text>
</comment>
<dbReference type="Proteomes" id="UP001430953">
    <property type="component" value="Unassembled WGS sequence"/>
</dbReference>
<protein>
    <submittedName>
        <fullName evidence="1">Uncharacterized protein</fullName>
    </submittedName>
</protein>
<organism evidence="1 2">
    <name type="scientific">Cardiocondyla obscurior</name>
    <dbReference type="NCBI Taxonomy" id="286306"/>
    <lineage>
        <taxon>Eukaryota</taxon>
        <taxon>Metazoa</taxon>
        <taxon>Ecdysozoa</taxon>
        <taxon>Arthropoda</taxon>
        <taxon>Hexapoda</taxon>
        <taxon>Insecta</taxon>
        <taxon>Pterygota</taxon>
        <taxon>Neoptera</taxon>
        <taxon>Endopterygota</taxon>
        <taxon>Hymenoptera</taxon>
        <taxon>Apocrita</taxon>
        <taxon>Aculeata</taxon>
        <taxon>Formicoidea</taxon>
        <taxon>Formicidae</taxon>
        <taxon>Myrmicinae</taxon>
        <taxon>Cardiocondyla</taxon>
    </lineage>
</organism>
<reference evidence="1 2" key="1">
    <citation type="submission" date="2023-03" db="EMBL/GenBank/DDBJ databases">
        <title>High recombination rates correlate with genetic variation in Cardiocondyla obscurior ants.</title>
        <authorList>
            <person name="Errbii M."/>
        </authorList>
    </citation>
    <scope>NUCLEOTIDE SEQUENCE [LARGE SCALE GENOMIC DNA]</scope>
    <source>
        <strain evidence="1">Alpha-2009</strain>
        <tissue evidence="1">Whole body</tissue>
    </source>
</reference>
<gene>
    <name evidence="1" type="ORF">PUN28_016377</name>
</gene>
<accession>A0AAW2ELT2</accession>
<keyword evidence="2" id="KW-1185">Reference proteome</keyword>
<evidence type="ECO:0000313" key="1">
    <source>
        <dbReference type="EMBL" id="KAL0104691.1"/>
    </source>
</evidence>
<evidence type="ECO:0000313" key="2">
    <source>
        <dbReference type="Proteomes" id="UP001430953"/>
    </source>
</evidence>